<comment type="caution">
    <text evidence="2">The sequence shown here is derived from an EMBL/GenBank/DDBJ whole genome shotgun (WGS) entry which is preliminary data.</text>
</comment>
<proteinExistence type="predicted"/>
<feature type="region of interest" description="Disordered" evidence="1">
    <location>
        <begin position="375"/>
        <end position="406"/>
    </location>
</feature>
<evidence type="ECO:0000313" key="2">
    <source>
        <dbReference type="EMBL" id="RCH98063.1"/>
    </source>
</evidence>
<dbReference type="Proteomes" id="UP000252139">
    <property type="component" value="Unassembled WGS sequence"/>
</dbReference>
<dbReference type="AlphaFoldDB" id="A0A367K758"/>
<gene>
    <name evidence="2" type="ORF">CU097_014706</name>
</gene>
<name>A0A367K758_RHIAZ</name>
<dbReference type="STRING" id="86630.A0A367K758"/>
<feature type="compositionally biased region" description="Low complexity" evidence="1">
    <location>
        <begin position="378"/>
        <end position="387"/>
    </location>
</feature>
<sequence length="406" mass="45813">MLLPEDAPASALKRWGAKKFWEGILVEHIAKEESDKVATVSKKFQVSALDLLDDARGVSVSNIRKRLLRTANQEGKSSASTSINNINISNEESNHHDIDNPFLDHTAEERVRSKIMNFKIQTDHVAEIHKQDLLYYGIIDLVPSSSTKLRAIIEESDLNEIIDQVKKNTRTGRAAQGPDGATYQDVKSFAVEIFGPANNLSELKAAIKEAKKIIRNNKDHTSKWKKRAIKLMKQIRDLYPSDNRCSLCNKQSENHFIITFLGPLFKELFKSYSDYFCLQWGDEALQAEKEERQIAQKDAERRSIGKIPDAIMSLEKYDMPFALVEPSRGLYVFEEVLSFDFARPSGFLSSYGPNLIKNLWKVKTLVAAGAQSAEDYLNSDSGGNSSDESNDSRDTVYASPKKQKTR</sequence>
<evidence type="ECO:0000313" key="3">
    <source>
        <dbReference type="Proteomes" id="UP000252139"/>
    </source>
</evidence>
<dbReference type="EMBL" id="PJQL01000227">
    <property type="protein sequence ID" value="RCH98063.1"/>
    <property type="molecule type" value="Genomic_DNA"/>
</dbReference>
<accession>A0A367K758</accession>
<evidence type="ECO:0000256" key="1">
    <source>
        <dbReference type="SAM" id="MobiDB-lite"/>
    </source>
</evidence>
<protein>
    <submittedName>
        <fullName evidence="2">Uncharacterized protein</fullName>
    </submittedName>
</protein>
<reference evidence="2 3" key="1">
    <citation type="journal article" date="2018" name="G3 (Bethesda)">
        <title>Phylogenetic and Phylogenomic Definition of Rhizopus Species.</title>
        <authorList>
            <person name="Gryganskyi A.P."/>
            <person name="Golan J."/>
            <person name="Dolatabadi S."/>
            <person name="Mondo S."/>
            <person name="Robb S."/>
            <person name="Idnurm A."/>
            <person name="Muszewska A."/>
            <person name="Steczkiewicz K."/>
            <person name="Masonjones S."/>
            <person name="Liao H.L."/>
            <person name="Gajdeczka M.T."/>
            <person name="Anike F."/>
            <person name="Vuek A."/>
            <person name="Anishchenko I.M."/>
            <person name="Voigt K."/>
            <person name="de Hoog G.S."/>
            <person name="Smith M.E."/>
            <person name="Heitman J."/>
            <person name="Vilgalys R."/>
            <person name="Stajich J.E."/>
        </authorList>
    </citation>
    <scope>NUCLEOTIDE SEQUENCE [LARGE SCALE GENOMIC DNA]</scope>
    <source>
        <strain evidence="2 3">CBS 357.93</strain>
    </source>
</reference>
<organism evidence="2 3">
    <name type="scientific">Rhizopus azygosporus</name>
    <name type="common">Rhizopus microsporus var. azygosporus</name>
    <dbReference type="NCBI Taxonomy" id="86630"/>
    <lineage>
        <taxon>Eukaryota</taxon>
        <taxon>Fungi</taxon>
        <taxon>Fungi incertae sedis</taxon>
        <taxon>Mucoromycota</taxon>
        <taxon>Mucoromycotina</taxon>
        <taxon>Mucoromycetes</taxon>
        <taxon>Mucorales</taxon>
        <taxon>Mucorineae</taxon>
        <taxon>Rhizopodaceae</taxon>
        <taxon>Rhizopus</taxon>
    </lineage>
</organism>
<dbReference type="OrthoDB" id="2443197at2759"/>
<keyword evidence="3" id="KW-1185">Reference proteome</keyword>